<dbReference type="Pfam" id="PF13535">
    <property type="entry name" value="ATP-grasp_4"/>
    <property type="match status" value="1"/>
</dbReference>
<proteinExistence type="predicted"/>
<dbReference type="RefSeq" id="WP_339890865.1">
    <property type="nucleotide sequence ID" value="NZ_CAXBCE010000011.1"/>
</dbReference>
<evidence type="ECO:0000256" key="3">
    <source>
        <dbReference type="ARBA" id="ARBA00022840"/>
    </source>
</evidence>
<dbReference type="Gene3D" id="3.30.470.20">
    <property type="entry name" value="ATP-grasp fold, B domain"/>
    <property type="match status" value="1"/>
</dbReference>
<dbReference type="PANTHER" id="PTHR43585:SF2">
    <property type="entry name" value="ATP-GRASP ENZYME FSQD"/>
    <property type="match status" value="1"/>
</dbReference>
<organism evidence="6 7">
    <name type="scientific">Neptuniibacter pectenicola</name>
    <dbReference type="NCBI Taxonomy" id="1806669"/>
    <lineage>
        <taxon>Bacteria</taxon>
        <taxon>Pseudomonadati</taxon>
        <taxon>Pseudomonadota</taxon>
        <taxon>Gammaproteobacteria</taxon>
        <taxon>Oceanospirillales</taxon>
        <taxon>Oceanospirillaceae</taxon>
        <taxon>Neptuniibacter</taxon>
    </lineage>
</organism>
<evidence type="ECO:0000259" key="5">
    <source>
        <dbReference type="PROSITE" id="PS50975"/>
    </source>
</evidence>
<dbReference type="InterPro" id="IPR016185">
    <property type="entry name" value="PreATP-grasp_dom_sf"/>
</dbReference>
<evidence type="ECO:0000313" key="6">
    <source>
        <dbReference type="EMBL" id="MEM5536615.1"/>
    </source>
</evidence>
<name>A0ABU9TSC3_9GAMM</name>
<dbReference type="PANTHER" id="PTHR43585">
    <property type="entry name" value="FUMIPYRROLE BIOSYNTHESIS PROTEIN C"/>
    <property type="match status" value="1"/>
</dbReference>
<evidence type="ECO:0000313" key="7">
    <source>
        <dbReference type="Proteomes" id="UP001449225"/>
    </source>
</evidence>
<evidence type="ECO:0000256" key="2">
    <source>
        <dbReference type="ARBA" id="ARBA00022741"/>
    </source>
</evidence>
<feature type="domain" description="ATP-grasp" evidence="5">
    <location>
        <begin position="85"/>
        <end position="291"/>
    </location>
</feature>
<protein>
    <submittedName>
        <fullName evidence="6">ATP-grasp domain-containing protein</fullName>
    </submittedName>
</protein>
<dbReference type="SUPFAM" id="SSF56059">
    <property type="entry name" value="Glutathione synthetase ATP-binding domain-like"/>
    <property type="match status" value="1"/>
</dbReference>
<comment type="caution">
    <text evidence="6">The sequence shown here is derived from an EMBL/GenBank/DDBJ whole genome shotgun (WGS) entry which is preliminary data.</text>
</comment>
<dbReference type="InterPro" id="IPR011761">
    <property type="entry name" value="ATP-grasp"/>
</dbReference>
<keyword evidence="2 4" id="KW-0547">Nucleotide-binding</keyword>
<dbReference type="SUPFAM" id="SSF52440">
    <property type="entry name" value="PreATP-grasp domain"/>
    <property type="match status" value="1"/>
</dbReference>
<evidence type="ECO:0000256" key="1">
    <source>
        <dbReference type="ARBA" id="ARBA00022598"/>
    </source>
</evidence>
<dbReference type="InterPro" id="IPR052032">
    <property type="entry name" value="ATP-dep_AA_Ligase"/>
</dbReference>
<keyword evidence="3 4" id="KW-0067">ATP-binding</keyword>
<evidence type="ECO:0000256" key="4">
    <source>
        <dbReference type="PROSITE-ProRule" id="PRU00409"/>
    </source>
</evidence>
<dbReference type="Gene3D" id="3.40.50.20">
    <property type="match status" value="1"/>
</dbReference>
<reference evidence="6 7" key="1">
    <citation type="submission" date="2024-03" db="EMBL/GenBank/DDBJ databases">
        <title>Community enrichment and isolation of bacterial strains for fucoidan degradation.</title>
        <authorList>
            <person name="Sichert A."/>
        </authorList>
    </citation>
    <scope>NUCLEOTIDE SEQUENCE [LARGE SCALE GENOMIC DNA]</scope>
    <source>
        <strain evidence="6 7">AS76</strain>
    </source>
</reference>
<dbReference type="Proteomes" id="UP001449225">
    <property type="component" value="Unassembled WGS sequence"/>
</dbReference>
<accession>A0ABU9TSC3</accession>
<sequence length="381" mass="42911">MSQKVLLVDTGFSSQPIYQSILDLGYDVHVVGGRPDDALARIAEQYWCLDYSDTDKLSELIKQENYQYIVPGCTDRSYTSCSVVGGDGASQGIEPPENDATINLKHCFRRLCKDLRISIPEVVTQFQHHVFPLIVKPVDGYSGNGISIVDRTEQMEEAIALATLASPTQRYVCEQYIKGQLFSHSAFLGQGRVVQDFIVQEDSTVSPFAVDLSFVIHDYPKKYLDHLRESVEKIAEYLGLQDGLVHTQFIQSGDQLYLIEMTRRCPGDLYSQLIELQTGFPYVENYVRPFLGMELNIAPLSSEPHFVIRHTVSASQGQVFTGLKFSDDFNLDRWVPLAVAGDWLDEGPRGRAGIVFIGCKDNDDLKSTYSKFSERKAYQML</sequence>
<dbReference type="InterPro" id="IPR013815">
    <property type="entry name" value="ATP_grasp_subdomain_1"/>
</dbReference>
<gene>
    <name evidence="6" type="ORF">WNY58_09470</name>
</gene>
<keyword evidence="1" id="KW-0436">Ligase</keyword>
<dbReference type="EMBL" id="JBBMRA010000007">
    <property type="protein sequence ID" value="MEM5536615.1"/>
    <property type="molecule type" value="Genomic_DNA"/>
</dbReference>
<dbReference type="Gene3D" id="3.30.1490.20">
    <property type="entry name" value="ATP-grasp fold, A domain"/>
    <property type="match status" value="1"/>
</dbReference>
<dbReference type="PROSITE" id="PS50975">
    <property type="entry name" value="ATP_GRASP"/>
    <property type="match status" value="1"/>
</dbReference>
<keyword evidence="7" id="KW-1185">Reference proteome</keyword>